<name>A0A1G8TMU8_9EURY</name>
<protein>
    <recommendedName>
        <fullName evidence="3">Small CPxCG-related zinc finger protein</fullName>
    </recommendedName>
</protein>
<evidence type="ECO:0000313" key="1">
    <source>
        <dbReference type="EMBL" id="SDJ42743.1"/>
    </source>
</evidence>
<organism evidence="1 2">
    <name type="scientific">Halovenus aranensis</name>
    <dbReference type="NCBI Taxonomy" id="890420"/>
    <lineage>
        <taxon>Archaea</taxon>
        <taxon>Methanobacteriati</taxon>
        <taxon>Methanobacteriota</taxon>
        <taxon>Stenosarchaea group</taxon>
        <taxon>Halobacteria</taxon>
        <taxon>Halobacteriales</taxon>
        <taxon>Haloarculaceae</taxon>
        <taxon>Halovenus</taxon>
    </lineage>
</organism>
<proteinExistence type="predicted"/>
<dbReference type="EMBL" id="FNFC01000003">
    <property type="protein sequence ID" value="SDJ42743.1"/>
    <property type="molecule type" value="Genomic_DNA"/>
</dbReference>
<dbReference type="Pfam" id="PF19792">
    <property type="entry name" value="DUF6276"/>
    <property type="match status" value="1"/>
</dbReference>
<evidence type="ECO:0000313" key="2">
    <source>
        <dbReference type="Proteomes" id="UP000198856"/>
    </source>
</evidence>
<reference evidence="1 2" key="1">
    <citation type="submission" date="2016-10" db="EMBL/GenBank/DDBJ databases">
        <authorList>
            <person name="de Groot N.N."/>
        </authorList>
    </citation>
    <scope>NUCLEOTIDE SEQUENCE [LARGE SCALE GENOMIC DNA]</scope>
    <source>
        <strain evidence="1 2">IBRC-M10015</strain>
    </source>
</reference>
<dbReference type="RefSeq" id="WP_092699767.1">
    <property type="nucleotide sequence ID" value="NZ_FNFC01000003.1"/>
</dbReference>
<keyword evidence="2" id="KW-1185">Reference proteome</keyword>
<dbReference type="Proteomes" id="UP000198856">
    <property type="component" value="Unassembled WGS sequence"/>
</dbReference>
<sequence length="129" mass="13857">MHCPNCESELVAFAVPQAYQDHLPGSESAAGLCPQCLSLEPGTEPSGDPEFGRISDAFPTTAEAALPLALLVGLLSNLALYRNEISTLLEAVEKAGTDPLLVLDRLDRDPSVETDIDLSGRRRQLEQLL</sequence>
<gene>
    <name evidence="1" type="ORF">SAMN05216226_103153</name>
</gene>
<dbReference type="OrthoDB" id="212944at2157"/>
<evidence type="ECO:0008006" key="3">
    <source>
        <dbReference type="Google" id="ProtNLM"/>
    </source>
</evidence>
<dbReference type="AlphaFoldDB" id="A0A1G8TMU8"/>
<accession>A0A1G8TMU8</accession>
<dbReference type="InterPro" id="IPR046243">
    <property type="entry name" value="DUF6276"/>
</dbReference>